<name>A0A0H4PAD8_9BACT</name>
<dbReference type="PANTHER" id="PTHR31609:SF1">
    <property type="entry name" value="CARBOHYDRATE DEACETYLASE"/>
    <property type="match status" value="1"/>
</dbReference>
<keyword evidence="5" id="KW-0119">Carbohydrate metabolism</keyword>
<keyword evidence="2" id="KW-0479">Metal-binding</keyword>
<evidence type="ECO:0000256" key="1">
    <source>
        <dbReference type="ARBA" id="ARBA00001946"/>
    </source>
</evidence>
<evidence type="ECO:0000256" key="2">
    <source>
        <dbReference type="ARBA" id="ARBA00022723"/>
    </source>
</evidence>
<protein>
    <recommendedName>
        <fullName evidence="8">YdjC family protein</fullName>
    </recommendedName>
</protein>
<comment type="cofactor">
    <cofactor evidence="1">
        <name>Mg(2+)</name>
        <dbReference type="ChEBI" id="CHEBI:18420"/>
    </cofactor>
</comment>
<keyword evidence="7" id="KW-1185">Reference proteome</keyword>
<reference evidence="6 7" key="1">
    <citation type="submission" date="2015-07" db="EMBL/GenBank/DDBJ databases">
        <authorList>
            <person name="Kim K.M."/>
        </authorList>
    </citation>
    <scope>NUCLEOTIDE SEQUENCE [LARGE SCALE GENOMIC DNA]</scope>
    <source>
        <strain evidence="6 7">KCTC 12363</strain>
    </source>
</reference>
<dbReference type="AlphaFoldDB" id="A0A0H4PAD8"/>
<dbReference type="InterPro" id="IPR011330">
    <property type="entry name" value="Glyco_hydro/deAcase_b/a-brl"/>
</dbReference>
<dbReference type="Pfam" id="PF04794">
    <property type="entry name" value="YdjC"/>
    <property type="match status" value="1"/>
</dbReference>
<dbReference type="Proteomes" id="UP000036520">
    <property type="component" value="Chromosome"/>
</dbReference>
<dbReference type="InterPro" id="IPR006879">
    <property type="entry name" value="YdjC-like"/>
</dbReference>
<evidence type="ECO:0000256" key="4">
    <source>
        <dbReference type="ARBA" id="ARBA00022842"/>
    </source>
</evidence>
<dbReference type="GO" id="GO:0005975">
    <property type="term" value="P:carbohydrate metabolic process"/>
    <property type="evidence" value="ECO:0007669"/>
    <property type="project" value="InterPro"/>
</dbReference>
<evidence type="ECO:0008006" key="8">
    <source>
        <dbReference type="Google" id="ProtNLM"/>
    </source>
</evidence>
<evidence type="ECO:0000313" key="6">
    <source>
        <dbReference type="EMBL" id="AKP50090.1"/>
    </source>
</evidence>
<keyword evidence="3" id="KW-0378">Hydrolase</keyword>
<gene>
    <name evidence="6" type="ORF">CA2015_0625</name>
</gene>
<dbReference type="PANTHER" id="PTHR31609">
    <property type="entry name" value="YDJC DEACETYLASE FAMILY MEMBER"/>
    <property type="match status" value="1"/>
</dbReference>
<dbReference type="Gene3D" id="3.20.20.370">
    <property type="entry name" value="Glycoside hydrolase/deacetylase"/>
    <property type="match status" value="1"/>
</dbReference>
<dbReference type="GO" id="GO:0016787">
    <property type="term" value="F:hydrolase activity"/>
    <property type="evidence" value="ECO:0007669"/>
    <property type="project" value="UniProtKB-KW"/>
</dbReference>
<keyword evidence="4" id="KW-0460">Magnesium</keyword>
<proteinExistence type="predicted"/>
<dbReference type="STRING" id="320787.CA2015_0625"/>
<evidence type="ECO:0000256" key="5">
    <source>
        <dbReference type="ARBA" id="ARBA00023277"/>
    </source>
</evidence>
<dbReference type="GO" id="GO:0019213">
    <property type="term" value="F:deacetylase activity"/>
    <property type="evidence" value="ECO:0007669"/>
    <property type="project" value="TreeGrafter"/>
</dbReference>
<accession>A0A0H4PAD8</accession>
<organism evidence="6 7">
    <name type="scientific">Cyclobacterium amurskyense</name>
    <dbReference type="NCBI Taxonomy" id="320787"/>
    <lineage>
        <taxon>Bacteria</taxon>
        <taxon>Pseudomonadati</taxon>
        <taxon>Bacteroidota</taxon>
        <taxon>Cytophagia</taxon>
        <taxon>Cytophagales</taxon>
        <taxon>Cyclobacteriaceae</taxon>
        <taxon>Cyclobacterium</taxon>
    </lineage>
</organism>
<dbReference type="SUPFAM" id="SSF88713">
    <property type="entry name" value="Glycoside hydrolase/deacetylase"/>
    <property type="match status" value="1"/>
</dbReference>
<dbReference type="RefSeq" id="WP_169786458.1">
    <property type="nucleotide sequence ID" value="NZ_CP012040.1"/>
</dbReference>
<dbReference type="EMBL" id="CP012040">
    <property type="protein sequence ID" value="AKP50090.1"/>
    <property type="molecule type" value="Genomic_DNA"/>
</dbReference>
<dbReference type="KEGG" id="camu:CA2015_0625"/>
<evidence type="ECO:0000313" key="7">
    <source>
        <dbReference type="Proteomes" id="UP000036520"/>
    </source>
</evidence>
<evidence type="ECO:0000256" key="3">
    <source>
        <dbReference type="ARBA" id="ARBA00022801"/>
    </source>
</evidence>
<dbReference type="GO" id="GO:0046872">
    <property type="term" value="F:metal ion binding"/>
    <property type="evidence" value="ECO:0007669"/>
    <property type="project" value="UniProtKB-KW"/>
</dbReference>
<sequence length="256" mass="29346">MNRVIINSDDFASDKEVNQSILSAFSQKLISSSTALVNFSEGLEDAVQMVKANQIPKDALGLHLNLTSGAPVLEETKSCGLICENGLFHGRIRTKPQFHIKLKDRQLIFNELEAQLHRFNSQFGFMPSHIDGHEHVHTEWAIMRCVNQLANENKITKIRIARNLGENTSALKSRYKSFFNWRLRQLGFITTDFFGDFSDIEINNTHYTGKTVEIMVHAIPSINDDIVNDYNNVPLKDKVEKFRRNNNFDMINYSQL</sequence>